<dbReference type="EMBL" id="JBHMQV010000009">
    <property type="protein sequence ID" value="MFC0843908.1"/>
    <property type="molecule type" value="Genomic_DNA"/>
</dbReference>
<keyword evidence="2" id="KW-1185">Reference proteome</keyword>
<evidence type="ECO:0000313" key="1">
    <source>
        <dbReference type="EMBL" id="MFC0843908.1"/>
    </source>
</evidence>
<accession>A0ABV6TEQ7</accession>
<dbReference type="RefSeq" id="WP_394317745.1">
    <property type="nucleotide sequence ID" value="NZ_JBHMQV010000009.1"/>
</dbReference>
<comment type="caution">
    <text evidence="1">The sequence shown here is derived from an EMBL/GenBank/DDBJ whole genome shotgun (WGS) entry which is preliminary data.</text>
</comment>
<organism evidence="1 2">
    <name type="scientific">Streptomyces noboritoensis</name>
    <dbReference type="NCBI Taxonomy" id="67337"/>
    <lineage>
        <taxon>Bacteria</taxon>
        <taxon>Bacillati</taxon>
        <taxon>Actinomycetota</taxon>
        <taxon>Actinomycetes</taxon>
        <taxon>Kitasatosporales</taxon>
        <taxon>Streptomycetaceae</taxon>
        <taxon>Streptomyces</taxon>
    </lineage>
</organism>
<protein>
    <submittedName>
        <fullName evidence="1">Uncharacterized protein</fullName>
    </submittedName>
</protein>
<sequence>MTIHGQIVGLAYSDRDLAEILRRAGIEESVAEDMVAGDSQMIEWRGGRAHHYKAA</sequence>
<gene>
    <name evidence="1" type="ORF">ACFH04_09300</name>
</gene>
<dbReference type="Proteomes" id="UP001589887">
    <property type="component" value="Unassembled WGS sequence"/>
</dbReference>
<evidence type="ECO:0000313" key="2">
    <source>
        <dbReference type="Proteomes" id="UP001589887"/>
    </source>
</evidence>
<reference evidence="1 2" key="1">
    <citation type="submission" date="2024-09" db="EMBL/GenBank/DDBJ databases">
        <authorList>
            <person name="Sun Q."/>
            <person name="Mori K."/>
        </authorList>
    </citation>
    <scope>NUCLEOTIDE SEQUENCE [LARGE SCALE GENOMIC DNA]</scope>
    <source>
        <strain evidence="1 2">JCM 4557</strain>
    </source>
</reference>
<proteinExistence type="predicted"/>
<name>A0ABV6TEQ7_9ACTN</name>